<evidence type="ECO:0000256" key="3">
    <source>
        <dbReference type="ARBA" id="ARBA00022737"/>
    </source>
</evidence>
<evidence type="ECO:0000256" key="1">
    <source>
        <dbReference type="ARBA" id="ARBA00009592"/>
    </source>
</evidence>
<dbReference type="InterPro" id="IPR001611">
    <property type="entry name" value="Leu-rich_rpt"/>
</dbReference>
<evidence type="ECO:0000256" key="5">
    <source>
        <dbReference type="SAM" id="Phobius"/>
    </source>
</evidence>
<dbReference type="InterPro" id="IPR032675">
    <property type="entry name" value="LRR_dom_sf"/>
</dbReference>
<reference evidence="6 7" key="1">
    <citation type="journal article" date="2020" name="BMC Genomics">
        <title>Intraspecific diversification of the crop wild relative Brassica cretica Lam. using demographic model selection.</title>
        <authorList>
            <person name="Kioukis A."/>
            <person name="Michalopoulou V.A."/>
            <person name="Briers L."/>
            <person name="Pirintsos S."/>
            <person name="Studholme D.J."/>
            <person name="Pavlidis P."/>
            <person name="Sarris P.F."/>
        </authorList>
    </citation>
    <scope>NUCLEOTIDE SEQUENCE [LARGE SCALE GENOMIC DNA]</scope>
    <source>
        <strain evidence="7">cv. PFS-1207/04</strain>
    </source>
</reference>
<dbReference type="Pfam" id="PF00560">
    <property type="entry name" value="LRR_1"/>
    <property type="match status" value="1"/>
</dbReference>
<protein>
    <submittedName>
        <fullName evidence="6">Uncharacterized protein</fullName>
    </submittedName>
</protein>
<evidence type="ECO:0000313" key="7">
    <source>
        <dbReference type="Proteomes" id="UP000266723"/>
    </source>
</evidence>
<evidence type="ECO:0000313" key="6">
    <source>
        <dbReference type="EMBL" id="KAF3518061.1"/>
    </source>
</evidence>
<keyword evidence="7" id="KW-1185">Reference proteome</keyword>
<dbReference type="SUPFAM" id="SSF52058">
    <property type="entry name" value="L domain-like"/>
    <property type="match status" value="1"/>
</dbReference>
<keyword evidence="4" id="KW-0675">Receptor</keyword>
<dbReference type="PANTHER" id="PTHR48062">
    <property type="entry name" value="RECEPTOR-LIKE PROTEIN 14"/>
    <property type="match status" value="1"/>
</dbReference>
<gene>
    <name evidence="6" type="ORF">DY000_02063870</name>
</gene>
<organism evidence="6 7">
    <name type="scientific">Brassica cretica</name>
    <name type="common">Mustard</name>
    <dbReference type="NCBI Taxonomy" id="69181"/>
    <lineage>
        <taxon>Eukaryota</taxon>
        <taxon>Viridiplantae</taxon>
        <taxon>Streptophyta</taxon>
        <taxon>Embryophyta</taxon>
        <taxon>Tracheophyta</taxon>
        <taxon>Spermatophyta</taxon>
        <taxon>Magnoliopsida</taxon>
        <taxon>eudicotyledons</taxon>
        <taxon>Gunneridae</taxon>
        <taxon>Pentapetalae</taxon>
        <taxon>rosids</taxon>
        <taxon>malvids</taxon>
        <taxon>Brassicales</taxon>
        <taxon>Brassicaceae</taxon>
        <taxon>Brassiceae</taxon>
        <taxon>Brassica</taxon>
    </lineage>
</organism>
<sequence>MTHNKLSGEVLPVSTNFTDILVLLMDSNQFTGKIGEGLRKLQGLSLLDISNNSLTESQIVNLSANTLYGDIPPHVNSTRQVVLLLQDNRLSGAIPDTLLLNVSILDLRNNRLSGNIQEFINTQNISILLLRKNNLTGLIPQQLCSLNNIHLLDLSNNILNGSIPSCLINISFGLRKEDTSQNYDFNLGYIPSDVFTSSTPEQDTSSTRNIGIYFKSLLVLDPFSIDYLAGAETKIKFATKYRYDAYKGGSPKFSVLDLSKNELSGEIPLEVGSLVELHALNLSHNKLSGSIPESFSGMKKMESLDLSFNSLQGQIPTQLTDLSSLAVFNVSFNNLSGVIPQGKQFNTFDSKSYLGNPLLCGQPTNISCNGNRFQEPDNNEVIADESTIDMLSFYWSCTATQKFSAEISTDHGDLFLLFAKNTSLMTFNDKSYLGNLLLSGPLTKRNCEGDKKNTEEAGNSGEEEETDIDMLVFYWTSASTYGTVSIGILVLMCFDCLWRRAWLRLVDVFVTSVKYVPVLK</sequence>
<comment type="caution">
    <text evidence="6">The sequence shown here is derived from an EMBL/GenBank/DDBJ whole genome shotgun (WGS) entry which is preliminary data.</text>
</comment>
<keyword evidence="5" id="KW-0472">Membrane</keyword>
<dbReference type="Pfam" id="PF13855">
    <property type="entry name" value="LRR_8"/>
    <property type="match status" value="1"/>
</dbReference>
<proteinExistence type="inferred from homology"/>
<dbReference type="Proteomes" id="UP000266723">
    <property type="component" value="Unassembled WGS sequence"/>
</dbReference>
<accession>A0ABQ7AVD4</accession>
<dbReference type="Gene3D" id="3.80.10.10">
    <property type="entry name" value="Ribonuclease Inhibitor"/>
    <property type="match status" value="2"/>
</dbReference>
<dbReference type="PRINTS" id="PR00019">
    <property type="entry name" value="LEURICHRPT"/>
</dbReference>
<keyword evidence="5" id="KW-1133">Transmembrane helix</keyword>
<feature type="transmembrane region" description="Helical" evidence="5">
    <location>
        <begin position="472"/>
        <end position="494"/>
    </location>
</feature>
<keyword evidence="2" id="KW-0433">Leucine-rich repeat</keyword>
<dbReference type="InterPro" id="IPR051502">
    <property type="entry name" value="RLP_Defense_Trigger"/>
</dbReference>
<evidence type="ECO:0000256" key="4">
    <source>
        <dbReference type="ARBA" id="ARBA00023170"/>
    </source>
</evidence>
<keyword evidence="3" id="KW-0677">Repeat</keyword>
<dbReference type="PANTHER" id="PTHR48062:SF64">
    <property type="entry name" value="RECEPTOR-LIKE PROTEIN 13"/>
    <property type="match status" value="1"/>
</dbReference>
<keyword evidence="5" id="KW-0812">Transmembrane</keyword>
<evidence type="ECO:0000256" key="2">
    <source>
        <dbReference type="ARBA" id="ARBA00022614"/>
    </source>
</evidence>
<dbReference type="EMBL" id="QGKV02001556">
    <property type="protein sequence ID" value="KAF3518061.1"/>
    <property type="molecule type" value="Genomic_DNA"/>
</dbReference>
<comment type="similarity">
    <text evidence="1">Belongs to the RLP family.</text>
</comment>
<name>A0ABQ7AVD4_BRACR</name>